<accession>A0A8S0ZT00</accession>
<evidence type="ECO:0000313" key="1">
    <source>
        <dbReference type="EMBL" id="CAB3236714.1"/>
    </source>
</evidence>
<organism evidence="1 2">
    <name type="scientific">Arctia plantaginis</name>
    <name type="common">Wood tiger moth</name>
    <name type="synonym">Phalaena plantaginis</name>
    <dbReference type="NCBI Taxonomy" id="874455"/>
    <lineage>
        <taxon>Eukaryota</taxon>
        <taxon>Metazoa</taxon>
        <taxon>Ecdysozoa</taxon>
        <taxon>Arthropoda</taxon>
        <taxon>Hexapoda</taxon>
        <taxon>Insecta</taxon>
        <taxon>Pterygota</taxon>
        <taxon>Neoptera</taxon>
        <taxon>Endopterygota</taxon>
        <taxon>Lepidoptera</taxon>
        <taxon>Glossata</taxon>
        <taxon>Ditrysia</taxon>
        <taxon>Noctuoidea</taxon>
        <taxon>Erebidae</taxon>
        <taxon>Arctiinae</taxon>
        <taxon>Arctia</taxon>
    </lineage>
</organism>
<gene>
    <name evidence="1" type="ORF">APLA_LOCUS6645</name>
</gene>
<dbReference type="Proteomes" id="UP000494106">
    <property type="component" value="Unassembled WGS sequence"/>
</dbReference>
<sequence>MQLPSMMKYWKNEAKLLKEDGGVHPTWRKREAEGEFALLYKELIDNESKFHGSKGVSSEGLDSGVGVGVVIGTGAYTGVELVDDADVVLLIGDV</sequence>
<evidence type="ECO:0000313" key="2">
    <source>
        <dbReference type="Proteomes" id="UP000494106"/>
    </source>
</evidence>
<name>A0A8S0ZT00_ARCPL</name>
<keyword evidence="2" id="KW-1185">Reference proteome</keyword>
<protein>
    <submittedName>
        <fullName evidence="1">Uncharacterized protein</fullName>
    </submittedName>
</protein>
<dbReference type="EMBL" id="CADEBC010000488">
    <property type="protein sequence ID" value="CAB3236714.1"/>
    <property type="molecule type" value="Genomic_DNA"/>
</dbReference>
<reference evidence="1 2" key="1">
    <citation type="submission" date="2020-04" db="EMBL/GenBank/DDBJ databases">
        <authorList>
            <person name="Wallbank WR R."/>
            <person name="Pardo Diaz C."/>
            <person name="Kozak K."/>
            <person name="Martin S."/>
            <person name="Jiggins C."/>
            <person name="Moest M."/>
            <person name="Warren A I."/>
            <person name="Byers J.R.P. K."/>
            <person name="Montejo-Kovacevich G."/>
            <person name="Yen C E."/>
        </authorList>
    </citation>
    <scope>NUCLEOTIDE SEQUENCE [LARGE SCALE GENOMIC DNA]</scope>
</reference>
<comment type="caution">
    <text evidence="1">The sequence shown here is derived from an EMBL/GenBank/DDBJ whole genome shotgun (WGS) entry which is preliminary data.</text>
</comment>
<proteinExistence type="predicted"/>
<dbReference type="AlphaFoldDB" id="A0A8S0ZT00"/>
<dbReference type="OrthoDB" id="7337694at2759"/>